<feature type="binding site" evidence="9">
    <location>
        <position position="55"/>
    </location>
    <ligand>
        <name>Zn(2+)</name>
        <dbReference type="ChEBI" id="CHEBI:29105"/>
        <label>2</label>
    </ligand>
</feature>
<evidence type="ECO:0000256" key="9">
    <source>
        <dbReference type="HAMAP-Rule" id="MF_01969"/>
    </source>
</evidence>
<feature type="binding site" evidence="9">
    <location>
        <position position="172"/>
    </location>
    <ligand>
        <name>Zn(2+)</name>
        <dbReference type="ChEBI" id="CHEBI:29105"/>
        <label>2</label>
    </ligand>
</feature>
<dbReference type="NCBIfam" id="TIGR03035">
    <property type="entry name" value="trp_arylform"/>
    <property type="match status" value="1"/>
</dbReference>
<keyword evidence="5 9" id="KW-0862">Zinc</keyword>
<comment type="function">
    <text evidence="1 9">Catalyzes the hydrolysis of N-formyl-L-kynurenine to L-kynurenine, the second step in the kynurenine pathway of tryptophan degradation.</text>
</comment>
<dbReference type="GO" id="GO:0004328">
    <property type="term" value="F:formamidase activity"/>
    <property type="evidence" value="ECO:0007669"/>
    <property type="project" value="InterPro"/>
</dbReference>
<evidence type="ECO:0000313" key="11">
    <source>
        <dbReference type="Proteomes" id="UP000030416"/>
    </source>
</evidence>
<comment type="catalytic activity">
    <reaction evidence="7 9">
        <text>N-formyl-L-kynurenine + H2O = L-kynurenine + formate + H(+)</text>
        <dbReference type="Rhea" id="RHEA:13009"/>
        <dbReference type="ChEBI" id="CHEBI:15377"/>
        <dbReference type="ChEBI" id="CHEBI:15378"/>
        <dbReference type="ChEBI" id="CHEBI:15740"/>
        <dbReference type="ChEBI" id="CHEBI:57959"/>
        <dbReference type="ChEBI" id="CHEBI:58629"/>
        <dbReference type="EC" id="3.5.1.9"/>
    </reaction>
</comment>
<dbReference type="STRING" id="1384049.CD29_05655"/>
<comment type="pathway">
    <text evidence="8 9">Amino-acid degradation; L-tryptophan degradation via kynurenine pathway; L-kynurenine from L-tryptophan: step 2/2.</text>
</comment>
<evidence type="ECO:0000256" key="6">
    <source>
        <dbReference type="ARBA" id="ARBA00023079"/>
    </source>
</evidence>
<gene>
    <name evidence="9" type="primary">kynB</name>
    <name evidence="10" type="ORF">CD29_05655</name>
</gene>
<reference evidence="10 11" key="1">
    <citation type="submission" date="2014-02" db="EMBL/GenBank/DDBJ databases">
        <title>Draft genome sequence of Lysinibacillus manganicus DSM 26584T.</title>
        <authorList>
            <person name="Zhang F."/>
            <person name="Wang G."/>
            <person name="Zhang L."/>
        </authorList>
    </citation>
    <scope>NUCLEOTIDE SEQUENCE [LARGE SCALE GENOMIC DNA]</scope>
    <source>
        <strain evidence="10 11">DSM 26584</strain>
    </source>
</reference>
<dbReference type="AlphaFoldDB" id="A0A0A3I4C0"/>
<accession>A0A0A3I4C0</accession>
<keyword evidence="4 9" id="KW-0378">Hydrolase</keyword>
<feature type="binding site" evidence="9">
    <location>
        <position position="55"/>
    </location>
    <ligand>
        <name>Zn(2+)</name>
        <dbReference type="ChEBI" id="CHEBI:29105"/>
        <label>1</label>
    </ligand>
</feature>
<keyword evidence="3 9" id="KW-0479">Metal-binding</keyword>
<dbReference type="InterPro" id="IPR017484">
    <property type="entry name" value="Kynurenine_formamidase_bac"/>
</dbReference>
<evidence type="ECO:0000313" key="10">
    <source>
        <dbReference type="EMBL" id="KGR79584.1"/>
    </source>
</evidence>
<dbReference type="PANTHER" id="PTHR31118">
    <property type="entry name" value="CYCLASE-LIKE PROTEIN 2"/>
    <property type="match status" value="1"/>
</dbReference>
<feature type="binding site" evidence="9">
    <location>
        <position position="172"/>
    </location>
    <ligand>
        <name>Zn(2+)</name>
        <dbReference type="ChEBI" id="CHEBI:29105"/>
        <label>1</label>
    </ligand>
</feature>
<evidence type="ECO:0000256" key="2">
    <source>
        <dbReference type="ARBA" id="ARBA00011738"/>
    </source>
</evidence>
<dbReference type="EC" id="3.5.1.9" evidence="9"/>
<comment type="caution">
    <text evidence="10">The sequence shown here is derived from an EMBL/GenBank/DDBJ whole genome shotgun (WGS) entry which is preliminary data.</text>
</comment>
<dbReference type="OrthoDB" id="9796085at2"/>
<dbReference type="GO" id="GO:0004061">
    <property type="term" value="F:arylformamidase activity"/>
    <property type="evidence" value="ECO:0007669"/>
    <property type="project" value="UniProtKB-UniRule"/>
</dbReference>
<dbReference type="EMBL" id="JPVN01000005">
    <property type="protein sequence ID" value="KGR79584.1"/>
    <property type="molecule type" value="Genomic_DNA"/>
</dbReference>
<keyword evidence="6 9" id="KW-0823">Tryptophan catabolism</keyword>
<dbReference type="Proteomes" id="UP000030416">
    <property type="component" value="Unassembled WGS sequence"/>
</dbReference>
<sequence length="210" mass="23318">MAKKWIDITQPFTNTIATWPGDTPFTFDLAYTKYETGSVNIGRFTTSTHTGTHADAPFHFDDNTPTVDQLDINVFIGTALVVDLSNKMELCSEDFKDIDLRGAKRILLKLHQEVNFEEFPELVPIIHPDIAPFLKEKGVVLLGVDCPSVDALDSKSLNTHHSLYNNGIYIIENLVLQNITPGFYEFIGLPLNIVGADAAPVRAVISKIDD</sequence>
<evidence type="ECO:0000256" key="8">
    <source>
        <dbReference type="ARBA" id="ARBA00060547"/>
    </source>
</evidence>
<feature type="binding site" evidence="9">
    <location>
        <position position="49"/>
    </location>
    <ligand>
        <name>Zn(2+)</name>
        <dbReference type="ChEBI" id="CHEBI:29105"/>
        <label>1</label>
    </ligand>
</feature>
<name>A0A0A3I4C0_9BACL</name>
<proteinExistence type="inferred from homology"/>
<feature type="binding site" evidence="9">
    <location>
        <position position="19"/>
    </location>
    <ligand>
        <name>substrate</name>
    </ligand>
</feature>
<dbReference type="RefSeq" id="WP_036183853.1">
    <property type="nucleotide sequence ID" value="NZ_AVDA01000005.1"/>
</dbReference>
<feature type="binding site" evidence="9">
    <location>
        <position position="53"/>
    </location>
    <ligand>
        <name>Zn(2+)</name>
        <dbReference type="ChEBI" id="CHEBI:29105"/>
        <label>1</label>
    </ligand>
</feature>
<dbReference type="PANTHER" id="PTHR31118:SF32">
    <property type="entry name" value="KYNURENINE FORMAMIDASE"/>
    <property type="match status" value="1"/>
</dbReference>
<evidence type="ECO:0000256" key="5">
    <source>
        <dbReference type="ARBA" id="ARBA00022833"/>
    </source>
</evidence>
<protein>
    <recommendedName>
        <fullName evidence="9">Kynurenine formamidase</fullName>
        <shortName evidence="9">KFA</shortName>
        <shortName evidence="9">KFase</shortName>
        <ecNumber evidence="9">3.5.1.9</ecNumber>
    </recommendedName>
    <alternativeName>
        <fullName evidence="9">Arylformamidase</fullName>
    </alternativeName>
    <alternativeName>
        <fullName evidence="9">N-formylkynurenine formamidase</fullName>
        <shortName evidence="9">FKF</shortName>
    </alternativeName>
</protein>
<dbReference type="UniPathway" id="UPA00333">
    <property type="reaction ID" value="UER00454"/>
</dbReference>
<dbReference type="HAMAP" id="MF_01969">
    <property type="entry name" value="KynB"/>
    <property type="match status" value="1"/>
</dbReference>
<dbReference type="Gene3D" id="3.50.30.50">
    <property type="entry name" value="Putative cyclase"/>
    <property type="match status" value="1"/>
</dbReference>
<dbReference type="InterPro" id="IPR037175">
    <property type="entry name" value="KFase_sf"/>
</dbReference>
<dbReference type="eggNOG" id="COG1878">
    <property type="taxonomic scope" value="Bacteria"/>
</dbReference>
<dbReference type="GO" id="GO:0019441">
    <property type="term" value="P:L-tryptophan catabolic process to kynurenine"/>
    <property type="evidence" value="ECO:0007669"/>
    <property type="project" value="UniProtKB-UniRule"/>
</dbReference>
<dbReference type="FunFam" id="3.50.30.50:FF:000001">
    <property type="entry name" value="Kynurenine formamidase"/>
    <property type="match status" value="1"/>
</dbReference>
<comment type="similarity">
    <text evidence="9">Belongs to the Cyclase 1 superfamily. KynB family.</text>
</comment>
<organism evidence="10 11">
    <name type="scientific">Ureibacillus manganicus DSM 26584</name>
    <dbReference type="NCBI Taxonomy" id="1384049"/>
    <lineage>
        <taxon>Bacteria</taxon>
        <taxon>Bacillati</taxon>
        <taxon>Bacillota</taxon>
        <taxon>Bacilli</taxon>
        <taxon>Bacillales</taxon>
        <taxon>Caryophanaceae</taxon>
        <taxon>Ureibacillus</taxon>
    </lineage>
</organism>
<feature type="binding site" evidence="9">
    <location>
        <position position="160"/>
    </location>
    <ligand>
        <name>Zn(2+)</name>
        <dbReference type="ChEBI" id="CHEBI:29105"/>
        <label>2</label>
    </ligand>
</feature>
<evidence type="ECO:0000256" key="1">
    <source>
        <dbReference type="ARBA" id="ARBA00002204"/>
    </source>
</evidence>
<evidence type="ECO:0000256" key="7">
    <source>
        <dbReference type="ARBA" id="ARBA00048496"/>
    </source>
</evidence>
<dbReference type="GO" id="GO:0008270">
    <property type="term" value="F:zinc ion binding"/>
    <property type="evidence" value="ECO:0007669"/>
    <property type="project" value="UniProtKB-UniRule"/>
</dbReference>
<keyword evidence="11" id="KW-1185">Reference proteome</keyword>
<comment type="cofactor">
    <cofactor evidence="9">
        <name>Zn(2+)</name>
        <dbReference type="ChEBI" id="CHEBI:29105"/>
    </cofactor>
    <text evidence="9">Binds 2 zinc ions per subunit.</text>
</comment>
<evidence type="ECO:0000256" key="3">
    <source>
        <dbReference type="ARBA" id="ARBA00022723"/>
    </source>
</evidence>
<dbReference type="Pfam" id="PF04199">
    <property type="entry name" value="Cyclase"/>
    <property type="match status" value="1"/>
</dbReference>
<dbReference type="SUPFAM" id="SSF102198">
    <property type="entry name" value="Putative cyclase"/>
    <property type="match status" value="1"/>
</dbReference>
<feature type="active site" description="Proton donor/acceptor" evidence="9">
    <location>
        <position position="59"/>
    </location>
</feature>
<evidence type="ECO:0000256" key="4">
    <source>
        <dbReference type="ARBA" id="ARBA00022801"/>
    </source>
</evidence>
<comment type="subunit">
    <text evidence="2 9">Homodimer.</text>
</comment>
<dbReference type="InterPro" id="IPR007325">
    <property type="entry name" value="KFase/CYL"/>
</dbReference>